<proteinExistence type="predicted"/>
<organism evidence="1 2">
    <name type="scientific">Crocosphaera watsonii WH 0003</name>
    <dbReference type="NCBI Taxonomy" id="423471"/>
    <lineage>
        <taxon>Bacteria</taxon>
        <taxon>Bacillati</taxon>
        <taxon>Cyanobacteriota</taxon>
        <taxon>Cyanophyceae</taxon>
        <taxon>Oscillatoriophycideae</taxon>
        <taxon>Chroococcales</taxon>
        <taxon>Aphanothecaceae</taxon>
        <taxon>Crocosphaera</taxon>
    </lineage>
</organism>
<dbReference type="Proteomes" id="UP000003477">
    <property type="component" value="Unassembled WGS sequence"/>
</dbReference>
<evidence type="ECO:0000313" key="1">
    <source>
        <dbReference type="EMBL" id="EHJ14296.1"/>
    </source>
</evidence>
<gene>
    <name evidence="1" type="ORF">CWATWH0003_1027</name>
</gene>
<dbReference type="PATRIC" id="fig|423471.3.peg.949"/>
<dbReference type="AlphaFoldDB" id="G5J0J2"/>
<accession>G5J0J2</accession>
<reference evidence="1 2" key="1">
    <citation type="journal article" date="2011" name="Front. Microbiol.">
        <title>Two Strains of Crocosphaera watsonii with Highly Conserved Genomes are Distinguished by Strain-Specific Features.</title>
        <authorList>
            <person name="Bench S.R."/>
            <person name="Ilikchyan I.N."/>
            <person name="Tripp H.J."/>
            <person name="Zehr J.P."/>
        </authorList>
    </citation>
    <scope>NUCLEOTIDE SEQUENCE [LARGE SCALE GENOMIC DNA]</scope>
    <source>
        <strain evidence="1 2">WH 0003</strain>
    </source>
</reference>
<name>G5J0J2_CROWT</name>
<comment type="caution">
    <text evidence="1">The sequence shown here is derived from an EMBL/GenBank/DDBJ whole genome shotgun (WGS) entry which is preliminary data.</text>
</comment>
<sequence length="42" mass="4890">MDSFLEGKLPFQDYLDLMEAQNIDMDSYAETVSTNLRDFNLV</sequence>
<dbReference type="EMBL" id="AESD01000166">
    <property type="protein sequence ID" value="EHJ14296.1"/>
    <property type="molecule type" value="Genomic_DNA"/>
</dbReference>
<protein>
    <submittedName>
        <fullName evidence="1">Uncharacterized protein</fullName>
    </submittedName>
</protein>
<evidence type="ECO:0000313" key="2">
    <source>
        <dbReference type="Proteomes" id="UP000003477"/>
    </source>
</evidence>